<dbReference type="Proteomes" id="UP000001745">
    <property type="component" value="Unassembled WGS sequence"/>
</dbReference>
<dbReference type="GO" id="GO:0008270">
    <property type="term" value="F:zinc ion binding"/>
    <property type="evidence" value="ECO:0007669"/>
    <property type="project" value="UniProtKB-KW"/>
</dbReference>
<accession>B8M9Z0</accession>
<evidence type="ECO:0000313" key="6">
    <source>
        <dbReference type="EMBL" id="EED18142.1"/>
    </source>
</evidence>
<feature type="non-terminal residue" evidence="6">
    <location>
        <position position="1"/>
    </location>
</feature>
<evidence type="ECO:0000313" key="7">
    <source>
        <dbReference type="Proteomes" id="UP000001745"/>
    </source>
</evidence>
<feature type="non-terminal residue" evidence="6">
    <location>
        <position position="107"/>
    </location>
</feature>
<dbReference type="PhylomeDB" id="B8M9Z0"/>
<dbReference type="GO" id="GO:0005634">
    <property type="term" value="C:nucleus"/>
    <property type="evidence" value="ECO:0007669"/>
    <property type="project" value="UniProtKB-SubCell"/>
</dbReference>
<name>B8M9Z0_TALSN</name>
<keyword evidence="4" id="KW-0862">Zinc</keyword>
<dbReference type="InterPro" id="IPR052035">
    <property type="entry name" value="ZnF_BED_domain_contain"/>
</dbReference>
<dbReference type="RefSeq" id="XP_002482134.1">
    <property type="nucleotide sequence ID" value="XM_002482089.1"/>
</dbReference>
<dbReference type="HOGENOM" id="CLU_2216297_0_0_1"/>
<gene>
    <name evidence="6" type="ORF">TSTA_119060</name>
</gene>
<dbReference type="EMBL" id="EQ962655">
    <property type="protein sequence ID" value="EED18142.1"/>
    <property type="molecule type" value="Genomic_DNA"/>
</dbReference>
<protein>
    <submittedName>
        <fullName evidence="6">Uncharacterized protein</fullName>
    </submittedName>
</protein>
<keyword evidence="5" id="KW-0539">Nucleus</keyword>
<dbReference type="InParanoid" id="B8M9Z0"/>
<dbReference type="GeneID" id="8104356"/>
<dbReference type="OrthoDB" id="5103939at2759"/>
<evidence type="ECO:0000256" key="5">
    <source>
        <dbReference type="ARBA" id="ARBA00023242"/>
    </source>
</evidence>
<evidence type="ECO:0000256" key="2">
    <source>
        <dbReference type="ARBA" id="ARBA00022723"/>
    </source>
</evidence>
<proteinExistence type="predicted"/>
<evidence type="ECO:0000256" key="4">
    <source>
        <dbReference type="ARBA" id="ARBA00022833"/>
    </source>
</evidence>
<organism evidence="6 7">
    <name type="scientific">Talaromyces stipitatus (strain ATCC 10500 / CBS 375.48 / QM 6759 / NRRL 1006)</name>
    <name type="common">Penicillium stipitatum</name>
    <dbReference type="NCBI Taxonomy" id="441959"/>
    <lineage>
        <taxon>Eukaryota</taxon>
        <taxon>Fungi</taxon>
        <taxon>Dikarya</taxon>
        <taxon>Ascomycota</taxon>
        <taxon>Pezizomycotina</taxon>
        <taxon>Eurotiomycetes</taxon>
        <taxon>Eurotiomycetidae</taxon>
        <taxon>Eurotiales</taxon>
        <taxon>Trichocomaceae</taxon>
        <taxon>Talaromyces</taxon>
        <taxon>Talaromyces sect. Talaromyces</taxon>
    </lineage>
</organism>
<dbReference type="PANTHER" id="PTHR46481:SF10">
    <property type="entry name" value="ZINC FINGER BED DOMAIN-CONTAINING PROTEIN 39"/>
    <property type="match status" value="1"/>
</dbReference>
<evidence type="ECO:0000256" key="3">
    <source>
        <dbReference type="ARBA" id="ARBA00022771"/>
    </source>
</evidence>
<keyword evidence="3" id="KW-0863">Zinc-finger</keyword>
<dbReference type="PANTHER" id="PTHR46481">
    <property type="entry name" value="ZINC FINGER BED DOMAIN-CONTAINING PROTEIN 4"/>
    <property type="match status" value="1"/>
</dbReference>
<comment type="subcellular location">
    <subcellularLocation>
        <location evidence="1">Nucleus</location>
    </subcellularLocation>
</comment>
<reference evidence="7" key="1">
    <citation type="journal article" date="2015" name="Genome Announc.">
        <title>Genome sequence of the AIDS-associated pathogen Penicillium marneffei (ATCC18224) and its near taxonomic relative Talaromyces stipitatus (ATCC10500).</title>
        <authorList>
            <person name="Nierman W.C."/>
            <person name="Fedorova-Abrams N.D."/>
            <person name="Andrianopoulos A."/>
        </authorList>
    </citation>
    <scope>NUCLEOTIDE SEQUENCE [LARGE SCALE GENOMIC DNA]</scope>
    <source>
        <strain evidence="7">ATCC 10500 / CBS 375.48 / QM 6759 / NRRL 1006</strain>
    </source>
</reference>
<dbReference type="AlphaFoldDB" id="B8M9Z0"/>
<keyword evidence="2" id="KW-0479">Metal-binding</keyword>
<evidence type="ECO:0000256" key="1">
    <source>
        <dbReference type="ARBA" id="ARBA00004123"/>
    </source>
</evidence>
<dbReference type="VEuPathDB" id="FungiDB:TSTA_119060"/>
<keyword evidence="7" id="KW-1185">Reference proteome</keyword>
<sequence length="107" mass="12408">TLLNLIIIQRLPFSCVEWPESHAFVKALNRESPSFIPIYDSIMTEWIAEHFIQSRDTMRKVLQSAKTNIHLTVDIWTSPSHSLLLEICASFADIQDKYQNPLIVLRI</sequence>